<dbReference type="Gene3D" id="1.10.357.10">
    <property type="entry name" value="Tetracycline Repressor, domain 2"/>
    <property type="match status" value="1"/>
</dbReference>
<dbReference type="InterPro" id="IPR001647">
    <property type="entry name" value="HTH_TetR"/>
</dbReference>
<dbReference type="EMBL" id="JADCKC010000001">
    <property type="protein sequence ID" value="MBE5036191.1"/>
    <property type="molecule type" value="Genomic_DNA"/>
</dbReference>
<dbReference type="PANTHER" id="PTHR43479:SF11">
    <property type="entry name" value="ACREF_ENVCD OPERON REPRESSOR-RELATED"/>
    <property type="match status" value="1"/>
</dbReference>
<evidence type="ECO:0000313" key="4">
    <source>
        <dbReference type="EMBL" id="MBE5036191.1"/>
    </source>
</evidence>
<dbReference type="InterPro" id="IPR050624">
    <property type="entry name" value="HTH-type_Tx_Regulator"/>
</dbReference>
<dbReference type="PROSITE" id="PS50977">
    <property type="entry name" value="HTH_TETR_2"/>
    <property type="match status" value="1"/>
</dbReference>
<dbReference type="RefSeq" id="WP_193499550.1">
    <property type="nucleotide sequence ID" value="NZ_JADCKC010000001.1"/>
</dbReference>
<dbReference type="Proteomes" id="UP000768567">
    <property type="component" value="Unassembled WGS sequence"/>
</dbReference>
<dbReference type="PANTHER" id="PTHR43479">
    <property type="entry name" value="ACREF/ENVCD OPERON REPRESSOR-RELATED"/>
    <property type="match status" value="1"/>
</dbReference>
<feature type="DNA-binding region" description="H-T-H motif" evidence="2">
    <location>
        <begin position="37"/>
        <end position="56"/>
    </location>
</feature>
<feature type="domain" description="HTH tetR-type" evidence="3">
    <location>
        <begin position="14"/>
        <end position="74"/>
    </location>
</feature>
<comment type="caution">
    <text evidence="4">The sequence shown here is derived from an EMBL/GenBank/DDBJ whole genome shotgun (WGS) entry which is preliminary data.</text>
</comment>
<dbReference type="InterPro" id="IPR009057">
    <property type="entry name" value="Homeodomain-like_sf"/>
</dbReference>
<organism evidence="4 5">
    <name type="scientific">Gemmiger gallinarum</name>
    <dbReference type="NCBI Taxonomy" id="2779354"/>
    <lineage>
        <taxon>Bacteria</taxon>
        <taxon>Bacillati</taxon>
        <taxon>Bacillota</taxon>
        <taxon>Clostridia</taxon>
        <taxon>Eubacteriales</taxon>
        <taxon>Gemmiger</taxon>
    </lineage>
</organism>
<proteinExistence type="predicted"/>
<keyword evidence="1 2" id="KW-0238">DNA-binding</keyword>
<evidence type="ECO:0000256" key="2">
    <source>
        <dbReference type="PROSITE-ProRule" id="PRU00335"/>
    </source>
</evidence>
<protein>
    <submittedName>
        <fullName evidence="4">TetR/AcrR family transcriptional regulator</fullName>
    </submittedName>
</protein>
<evidence type="ECO:0000313" key="5">
    <source>
        <dbReference type="Proteomes" id="UP000768567"/>
    </source>
</evidence>
<dbReference type="SUPFAM" id="SSF46689">
    <property type="entry name" value="Homeodomain-like"/>
    <property type="match status" value="1"/>
</dbReference>
<accession>A0ABR9QZC3</accession>
<sequence length="206" mass="23663">MITIKGDKIDQRSRYSRKAIYEAYLHFLETKPPQRITVTDICRYACLNRGTFYRYYADVPDLAQKIENSLVQEFIALMESIVPGQSSPATILQQLFLLAQKYPHLNYFMGDRAYANHLLSKLQVYYMPPLQELVTANNSPLNVYEQSLLMEYIKGGCSQMFITCMRNPAISPKEAGSYMAKFLAQTLCLSKNSKSCIKTDFCKIPF</sequence>
<evidence type="ECO:0000259" key="3">
    <source>
        <dbReference type="PROSITE" id="PS50977"/>
    </source>
</evidence>
<name>A0ABR9QZC3_9FIRM</name>
<evidence type="ECO:0000256" key="1">
    <source>
        <dbReference type="ARBA" id="ARBA00023125"/>
    </source>
</evidence>
<keyword evidence="5" id="KW-1185">Reference proteome</keyword>
<gene>
    <name evidence="4" type="ORF">INF35_00015</name>
</gene>
<reference evidence="4 5" key="1">
    <citation type="submission" date="2020-10" db="EMBL/GenBank/DDBJ databases">
        <title>ChiBAC.</title>
        <authorList>
            <person name="Zenner C."/>
            <person name="Hitch T.C.A."/>
            <person name="Clavel T."/>
        </authorList>
    </citation>
    <scope>NUCLEOTIDE SEQUENCE [LARGE SCALE GENOMIC DNA]</scope>
    <source>
        <strain evidence="4 5">DSM 109015</strain>
    </source>
</reference>